<evidence type="ECO:0000256" key="6">
    <source>
        <dbReference type="SAM" id="MobiDB-lite"/>
    </source>
</evidence>
<evidence type="ECO:0000256" key="1">
    <source>
        <dbReference type="ARBA" id="ARBA00004651"/>
    </source>
</evidence>
<evidence type="ECO:0000259" key="8">
    <source>
        <dbReference type="Pfam" id="PF00482"/>
    </source>
</evidence>
<organism evidence="9 10">
    <name type="scientific">Paeniglutamicibacter terrestris</name>
    <dbReference type="NCBI Taxonomy" id="2723403"/>
    <lineage>
        <taxon>Bacteria</taxon>
        <taxon>Bacillati</taxon>
        <taxon>Actinomycetota</taxon>
        <taxon>Actinomycetes</taxon>
        <taxon>Micrococcales</taxon>
        <taxon>Micrococcaceae</taxon>
        <taxon>Paeniglutamicibacter</taxon>
    </lineage>
</organism>
<reference evidence="9 10" key="1">
    <citation type="submission" date="2020-04" db="EMBL/GenBank/DDBJ databases">
        <title>Paeniglutamicibacter sp. ANT13_2, a novel actinomycete isolated from sediment in Antarctica.</title>
        <authorList>
            <person name="Sakdapetsiri C."/>
            <person name="Pinyakong O."/>
        </authorList>
    </citation>
    <scope>NUCLEOTIDE SEQUENCE [LARGE SCALE GENOMIC DNA]</scope>
    <source>
        <strain evidence="9 10">ANT13_2</strain>
    </source>
</reference>
<dbReference type="RefSeq" id="WP_168150222.1">
    <property type="nucleotide sequence ID" value="NZ_JAAWVT010000001.1"/>
</dbReference>
<dbReference type="Gene3D" id="1.20.81.30">
    <property type="entry name" value="Type II secretion system (T2SS), domain F"/>
    <property type="match status" value="1"/>
</dbReference>
<evidence type="ECO:0000256" key="2">
    <source>
        <dbReference type="ARBA" id="ARBA00022475"/>
    </source>
</evidence>
<keyword evidence="4 7" id="KW-1133">Transmembrane helix</keyword>
<dbReference type="InterPro" id="IPR042094">
    <property type="entry name" value="T2SS_GspF_sf"/>
</dbReference>
<evidence type="ECO:0000256" key="3">
    <source>
        <dbReference type="ARBA" id="ARBA00022692"/>
    </source>
</evidence>
<keyword evidence="5 7" id="KW-0472">Membrane</keyword>
<feature type="transmembrane region" description="Helical" evidence="7">
    <location>
        <begin position="201"/>
        <end position="223"/>
    </location>
</feature>
<keyword evidence="2" id="KW-1003">Cell membrane</keyword>
<protein>
    <recommendedName>
        <fullName evidence="8">Type II secretion system protein GspF domain-containing protein</fullName>
    </recommendedName>
</protein>
<feature type="domain" description="Type II secretion system protein GspF" evidence="8">
    <location>
        <begin position="55"/>
        <end position="191"/>
    </location>
</feature>
<dbReference type="Pfam" id="PF00482">
    <property type="entry name" value="T2SSF"/>
    <property type="match status" value="1"/>
</dbReference>
<dbReference type="Proteomes" id="UP000746595">
    <property type="component" value="Unassembled WGS sequence"/>
</dbReference>
<keyword evidence="3 7" id="KW-0812">Transmembrane</keyword>
<sequence length="241" mass="25751">MITFLAVLLLGTAVWLWTAPGPTAKPSQQRPAPRLRRRGPRRSNLALATEQNATFIRQLAALLRAGIAPAAAFGLLADIWSTGTSAGDTDIQAGCTRALAQIHTGGTLQEGLAAHGRSHTLLRPENRRLWNRLAWCFAICEQSGAALADLLDTLAEEQESAADMHRALHAALAGPRATSRLLTILPGIGLGLGQLLGINPFVILTMNPVGRIALLCGISLWLVNKLWCARMLRAITAKVPS</sequence>
<evidence type="ECO:0000256" key="7">
    <source>
        <dbReference type="SAM" id="Phobius"/>
    </source>
</evidence>
<proteinExistence type="predicted"/>
<comment type="subcellular location">
    <subcellularLocation>
        <location evidence="1">Cell membrane</location>
        <topology evidence="1">Multi-pass membrane protein</topology>
    </subcellularLocation>
</comment>
<comment type="caution">
    <text evidence="9">The sequence shown here is derived from an EMBL/GenBank/DDBJ whole genome shotgun (WGS) entry which is preliminary data.</text>
</comment>
<dbReference type="EMBL" id="JAAWVT010000001">
    <property type="protein sequence ID" value="NKG19207.1"/>
    <property type="molecule type" value="Genomic_DNA"/>
</dbReference>
<dbReference type="PANTHER" id="PTHR35007:SF4">
    <property type="entry name" value="CONSERVED TRANSMEMBRANE PROTEIN-RELATED"/>
    <property type="match status" value="1"/>
</dbReference>
<dbReference type="PANTHER" id="PTHR35007">
    <property type="entry name" value="INTEGRAL MEMBRANE PROTEIN-RELATED"/>
    <property type="match status" value="1"/>
</dbReference>
<accession>A0ABX1FZ25</accession>
<gene>
    <name evidence="9" type="ORF">HED64_00630</name>
</gene>
<dbReference type="InterPro" id="IPR018076">
    <property type="entry name" value="T2SS_GspF_dom"/>
</dbReference>
<feature type="region of interest" description="Disordered" evidence="6">
    <location>
        <begin position="21"/>
        <end position="43"/>
    </location>
</feature>
<evidence type="ECO:0000256" key="5">
    <source>
        <dbReference type="ARBA" id="ARBA00023136"/>
    </source>
</evidence>
<evidence type="ECO:0000313" key="9">
    <source>
        <dbReference type="EMBL" id="NKG19207.1"/>
    </source>
</evidence>
<evidence type="ECO:0000313" key="10">
    <source>
        <dbReference type="Proteomes" id="UP000746595"/>
    </source>
</evidence>
<name>A0ABX1FZ25_9MICC</name>
<evidence type="ECO:0000256" key="4">
    <source>
        <dbReference type="ARBA" id="ARBA00022989"/>
    </source>
</evidence>
<keyword evidence="10" id="KW-1185">Reference proteome</keyword>